<feature type="domain" description="GS catalytic" evidence="4">
    <location>
        <begin position="125"/>
        <end position="541"/>
    </location>
</feature>
<protein>
    <submittedName>
        <fullName evidence="5">Glutamine synthetase</fullName>
    </submittedName>
</protein>
<sequence>MTYSIPDADKRKINLHTFLLKHSEIKFISLMGIDFLGNDTDERIPIEYFLKHMDEIFEGGVQTDGSSVNLPEITALNDANVDFIMDFESKWFIDYNYDYIIENDLPMGTIRIPSFLRHNGQYFCSRSVLKSSIKYIKEKIYNIVIKDEEFLKNYRIKASNIKGIYFTLGTELEFWVRTPASKISIEELAVSEMLKESYWKRTRGDIRSCLEESLILLQKYGLNPEMGHKEVGGVKGKITRDGSLADTMEQLEIDWRFSTPLVSADNEIIARIIIKEVFRKRGLEVTFNAKPIQGVAGNGEHMHIGIGVKLNNGKNINLLSPSKNDEYLSKYGYGALMGVLKHWEYINPFITNSISAIKRLKPGFEAPVSIVASLGTKPEEHTRNRTVLIGLVRSSNPLSVRFELRAPNPYTNTYLSTSAIYLAMLDGIKYASEKNSSFLFNQLSKKYGDDSDYLKKNREYLTNKNVFDDYKQNEREKLFGKSPYTVWEIIKVLNEKSITVYKDSPLSETIIKSFNSGILNKWLIQIKEKEIPAIRATVISFKRFQSYEDKDDKIMWNSIDSLINEIAKNSPKRDSIICNLEKSIETKKYETISRIFILLQSKMSELQKMYKLYRKNIIA</sequence>
<dbReference type="GO" id="GO:0006542">
    <property type="term" value="P:glutamine biosynthetic process"/>
    <property type="evidence" value="ECO:0007669"/>
    <property type="project" value="TreeGrafter"/>
</dbReference>
<accession>A0A660SPE1</accession>
<dbReference type="GO" id="GO:0005737">
    <property type="term" value="C:cytoplasm"/>
    <property type="evidence" value="ECO:0007669"/>
    <property type="project" value="TreeGrafter"/>
</dbReference>
<dbReference type="SUPFAM" id="SSF55931">
    <property type="entry name" value="Glutamine synthetase/guanido kinase"/>
    <property type="match status" value="1"/>
</dbReference>
<dbReference type="SMART" id="SM01230">
    <property type="entry name" value="Gln-synt_C"/>
    <property type="match status" value="1"/>
</dbReference>
<dbReference type="PANTHER" id="PTHR43407:SF1">
    <property type="entry name" value="LENGSIN"/>
    <property type="match status" value="1"/>
</dbReference>
<dbReference type="Proteomes" id="UP000271125">
    <property type="component" value="Unassembled WGS sequence"/>
</dbReference>
<dbReference type="GO" id="GO:0016020">
    <property type="term" value="C:membrane"/>
    <property type="evidence" value="ECO:0007669"/>
    <property type="project" value="TreeGrafter"/>
</dbReference>
<proteinExistence type="inferred from homology"/>
<comment type="caution">
    <text evidence="5">The sequence shown here is derived from an EMBL/GenBank/DDBJ whole genome shotgun (WGS) entry which is preliminary data.</text>
</comment>
<evidence type="ECO:0000259" key="4">
    <source>
        <dbReference type="PROSITE" id="PS51987"/>
    </source>
</evidence>
<dbReference type="GO" id="GO:0019740">
    <property type="term" value="P:nitrogen utilization"/>
    <property type="evidence" value="ECO:0007669"/>
    <property type="project" value="TreeGrafter"/>
</dbReference>
<dbReference type="InterPro" id="IPR008146">
    <property type="entry name" value="Gln_synth_cat_dom"/>
</dbReference>
<comment type="similarity">
    <text evidence="1 2 3">Belongs to the glutamine synthetase family.</text>
</comment>
<evidence type="ECO:0000256" key="1">
    <source>
        <dbReference type="ARBA" id="ARBA00009897"/>
    </source>
</evidence>
<organism evidence="5 6">
    <name type="scientific">candidate division TA06 bacterium</name>
    <dbReference type="NCBI Taxonomy" id="2250710"/>
    <lineage>
        <taxon>Bacteria</taxon>
        <taxon>Bacteria division TA06</taxon>
    </lineage>
</organism>
<evidence type="ECO:0000313" key="5">
    <source>
        <dbReference type="EMBL" id="RKX71931.1"/>
    </source>
</evidence>
<reference evidence="5 6" key="1">
    <citation type="submission" date="2018-06" db="EMBL/GenBank/DDBJ databases">
        <title>Extensive metabolic versatility and redundancy in microbially diverse, dynamic hydrothermal sediments.</title>
        <authorList>
            <person name="Dombrowski N."/>
            <person name="Teske A."/>
            <person name="Baker B.J."/>
        </authorList>
    </citation>
    <scope>NUCLEOTIDE SEQUENCE [LARGE SCALE GENOMIC DNA]</scope>
    <source>
        <strain evidence="5">B10_G13</strain>
    </source>
</reference>
<dbReference type="Pfam" id="PF00120">
    <property type="entry name" value="Gln-synt_C"/>
    <property type="match status" value="1"/>
</dbReference>
<evidence type="ECO:0000313" key="6">
    <source>
        <dbReference type="Proteomes" id="UP000271125"/>
    </source>
</evidence>
<dbReference type="GO" id="GO:0004356">
    <property type="term" value="F:glutamine synthetase activity"/>
    <property type="evidence" value="ECO:0007669"/>
    <property type="project" value="InterPro"/>
</dbReference>
<gene>
    <name evidence="5" type="ORF">DRP43_01940</name>
</gene>
<dbReference type="PROSITE" id="PS51987">
    <property type="entry name" value="GS_CATALYTIC"/>
    <property type="match status" value="1"/>
</dbReference>
<evidence type="ECO:0000256" key="3">
    <source>
        <dbReference type="RuleBase" id="RU000384"/>
    </source>
</evidence>
<dbReference type="PANTHER" id="PTHR43407">
    <property type="entry name" value="GLUTAMINE SYNTHETASE"/>
    <property type="match status" value="1"/>
</dbReference>
<dbReference type="Gene3D" id="3.30.590.10">
    <property type="entry name" value="Glutamine synthetase/guanido kinase, catalytic domain"/>
    <property type="match status" value="1"/>
</dbReference>
<dbReference type="AlphaFoldDB" id="A0A660SPE1"/>
<dbReference type="InterPro" id="IPR014746">
    <property type="entry name" value="Gln_synth/guanido_kin_cat_dom"/>
</dbReference>
<dbReference type="EMBL" id="QNBD01000065">
    <property type="protein sequence ID" value="RKX71931.1"/>
    <property type="molecule type" value="Genomic_DNA"/>
</dbReference>
<evidence type="ECO:0000256" key="2">
    <source>
        <dbReference type="PROSITE-ProRule" id="PRU01331"/>
    </source>
</evidence>
<name>A0A660SPE1_UNCT6</name>